<dbReference type="Gene3D" id="3.40.50.720">
    <property type="entry name" value="NAD(P)-binding Rossmann-like Domain"/>
    <property type="match status" value="1"/>
</dbReference>
<dbReference type="PANTHER" id="PTHR43431">
    <property type="entry name" value="OXIDOREDUCTASE, SHORT CHAIN DEHYDROGENASE/REDUCTASE FAMILY (AFU_ORTHOLOGUE AFUA_5G14000)"/>
    <property type="match status" value="1"/>
</dbReference>
<keyword evidence="2" id="KW-1185">Reference proteome</keyword>
<organism evidence="1 2">
    <name type="scientific">Novosphingobium tardum</name>
    <dbReference type="NCBI Taxonomy" id="1538021"/>
    <lineage>
        <taxon>Bacteria</taxon>
        <taxon>Pseudomonadati</taxon>
        <taxon>Pseudomonadota</taxon>
        <taxon>Alphaproteobacteria</taxon>
        <taxon>Sphingomonadales</taxon>
        <taxon>Sphingomonadaceae</taxon>
        <taxon>Novosphingobium</taxon>
    </lineage>
</organism>
<proteinExistence type="predicted"/>
<dbReference type="InterPro" id="IPR002347">
    <property type="entry name" value="SDR_fam"/>
</dbReference>
<reference evidence="2" key="1">
    <citation type="journal article" date="2019" name="Int. J. Syst. Evol. Microbiol.">
        <title>The Global Catalogue of Microorganisms (GCM) 10K type strain sequencing project: providing services to taxonomists for standard genome sequencing and annotation.</title>
        <authorList>
            <consortium name="The Broad Institute Genomics Platform"/>
            <consortium name="The Broad Institute Genome Sequencing Center for Infectious Disease"/>
            <person name="Wu L."/>
            <person name="Ma J."/>
        </authorList>
    </citation>
    <scope>NUCLEOTIDE SEQUENCE [LARGE SCALE GENOMIC DNA]</scope>
    <source>
        <strain evidence="2">CGMCC 1.12989</strain>
    </source>
</reference>
<sequence>MTGTVIANPPRNASVAIVGAGDYIGAAIARRFAAEGYLVFMGRRNGDKLLPLKQEIEAAGGRAEARTLDAREEAQVAAFIDEAEAAAPLEVAIFNVGANVNFPFLETTARVFRKVWELACFAGFLTGREAARVMLPRRKGSIFFTGATAGLRGGSGYAAFASAKFGIRAVAQSAARELGPQGIHVAHLVIDAGVDTEWVRERLRASGADEERALLQPSSVAETYWALHRQSSDAWTFETEIRPSTETW</sequence>
<dbReference type="RefSeq" id="WP_379539534.1">
    <property type="nucleotide sequence ID" value="NZ_JBHSDR010000006.1"/>
</dbReference>
<protein>
    <submittedName>
        <fullName evidence="1">SDR family NAD(P)-dependent oxidoreductase</fullName>
    </submittedName>
</protein>
<dbReference type="Pfam" id="PF00106">
    <property type="entry name" value="adh_short"/>
    <property type="match status" value="1"/>
</dbReference>
<dbReference type="Proteomes" id="UP001595828">
    <property type="component" value="Unassembled WGS sequence"/>
</dbReference>
<evidence type="ECO:0000313" key="1">
    <source>
        <dbReference type="EMBL" id="MFC4296084.1"/>
    </source>
</evidence>
<dbReference type="InterPro" id="IPR036291">
    <property type="entry name" value="NAD(P)-bd_dom_sf"/>
</dbReference>
<evidence type="ECO:0000313" key="2">
    <source>
        <dbReference type="Proteomes" id="UP001595828"/>
    </source>
</evidence>
<dbReference type="EMBL" id="JBHSDR010000006">
    <property type="protein sequence ID" value="MFC4296084.1"/>
    <property type="molecule type" value="Genomic_DNA"/>
</dbReference>
<accession>A0ABV8RTM1</accession>
<comment type="caution">
    <text evidence="1">The sequence shown here is derived from an EMBL/GenBank/DDBJ whole genome shotgun (WGS) entry which is preliminary data.</text>
</comment>
<dbReference type="SUPFAM" id="SSF51735">
    <property type="entry name" value="NAD(P)-binding Rossmann-fold domains"/>
    <property type="match status" value="1"/>
</dbReference>
<dbReference type="PRINTS" id="PR00081">
    <property type="entry name" value="GDHRDH"/>
</dbReference>
<gene>
    <name evidence="1" type="ORF">ACFO0A_13575</name>
</gene>
<name>A0ABV8RTM1_9SPHN</name>
<dbReference type="PANTHER" id="PTHR43431:SF7">
    <property type="entry name" value="OXIDOREDUCTASE, SHORT CHAIN DEHYDROGENASE_REDUCTASE FAMILY (AFU_ORTHOLOGUE AFUA_5G14000)"/>
    <property type="match status" value="1"/>
</dbReference>